<evidence type="ECO:0000313" key="3">
    <source>
        <dbReference type="EMBL" id="WPU95283.1"/>
    </source>
</evidence>
<evidence type="ECO:0000313" key="4">
    <source>
        <dbReference type="Proteomes" id="UP001324380"/>
    </source>
</evidence>
<gene>
    <name evidence="3" type="ORF">SNE25_07070</name>
</gene>
<keyword evidence="2" id="KW-0732">Signal</keyword>
<keyword evidence="3" id="KW-0449">Lipoprotein</keyword>
<protein>
    <submittedName>
        <fullName evidence="3">SusD/RagB family nutrient-binding outer membrane lipoprotein</fullName>
    </submittedName>
</protein>
<evidence type="ECO:0000256" key="2">
    <source>
        <dbReference type="SAM" id="SignalP"/>
    </source>
</evidence>
<dbReference type="Gene3D" id="1.25.40.390">
    <property type="match status" value="1"/>
</dbReference>
<dbReference type="EMBL" id="CP139558">
    <property type="protein sequence ID" value="WPU95283.1"/>
    <property type="molecule type" value="Genomic_DNA"/>
</dbReference>
<accession>A0ABZ0TT79</accession>
<keyword evidence="4" id="KW-1185">Reference proteome</keyword>
<organism evidence="3 4">
    <name type="scientific">Mucilaginibacter sabulilitoris</name>
    <dbReference type="NCBI Taxonomy" id="1173583"/>
    <lineage>
        <taxon>Bacteria</taxon>
        <taxon>Pseudomonadati</taxon>
        <taxon>Bacteroidota</taxon>
        <taxon>Sphingobacteriia</taxon>
        <taxon>Sphingobacteriales</taxon>
        <taxon>Sphingobacteriaceae</taxon>
        <taxon>Mucilaginibacter</taxon>
    </lineage>
</organism>
<name>A0ABZ0TT79_9SPHI</name>
<evidence type="ECO:0000256" key="1">
    <source>
        <dbReference type="SAM" id="MobiDB-lite"/>
    </source>
</evidence>
<reference evidence="3 4" key="1">
    <citation type="submission" date="2023-11" db="EMBL/GenBank/DDBJ databases">
        <title>Analysis of the Genomes of Mucilaginibacter gossypii cycad 4 and M. sabulilitoris SNA2: microbes with the potential for plant growth promotion.</title>
        <authorList>
            <person name="Hirsch A.M."/>
            <person name="Humm E."/>
            <person name="Rubbi M."/>
            <person name="Del Vecchio G."/>
            <person name="Ha S.M."/>
            <person name="Pellegrini M."/>
            <person name="Gunsalus R.P."/>
        </authorList>
    </citation>
    <scope>NUCLEOTIDE SEQUENCE [LARGE SCALE GENOMIC DNA]</scope>
    <source>
        <strain evidence="3 4">SNA2</strain>
    </source>
</reference>
<proteinExistence type="predicted"/>
<dbReference type="PROSITE" id="PS51257">
    <property type="entry name" value="PROKAR_LIPOPROTEIN"/>
    <property type="match status" value="1"/>
</dbReference>
<feature type="signal peptide" evidence="2">
    <location>
        <begin position="1"/>
        <end position="23"/>
    </location>
</feature>
<dbReference type="InterPro" id="IPR041662">
    <property type="entry name" value="SusD-like_2"/>
</dbReference>
<dbReference type="Proteomes" id="UP001324380">
    <property type="component" value="Chromosome"/>
</dbReference>
<dbReference type="InterPro" id="IPR011990">
    <property type="entry name" value="TPR-like_helical_dom_sf"/>
</dbReference>
<dbReference type="SUPFAM" id="SSF48452">
    <property type="entry name" value="TPR-like"/>
    <property type="match status" value="1"/>
</dbReference>
<dbReference type="Pfam" id="PF12771">
    <property type="entry name" value="SusD-like_2"/>
    <property type="match status" value="1"/>
</dbReference>
<feature type="region of interest" description="Disordered" evidence="1">
    <location>
        <begin position="305"/>
        <end position="324"/>
    </location>
</feature>
<sequence length="532" mass="57882">MKLRNKRYILLLTGVLLAGSSCKKFVDINADPNNPTTAQLSLLLPSTEISLVANMYQLNSGTSTFVQQTVFSTGQSRFQQQGDDFSNSWDGFYSQTLNDLELVISNGTAQQQWGYVSVAKFEKAYLYSLMVDMWGDIPYASAEQGRQNPNAALDKGADIYEKLLVLIDEGIADAGKVTATTLVPSSADVFYGGTKSSWISMANSLKLKLYNQIRLVDPARSATAIKGIISSGAPLISSNTGDFTFKFGSNQNPNNRHPWHRADYQAGKTFYASQSWIDMLFNSDDPRLRYFIFRQNATAGLNNSTNSNGYYGRNPGDGTAAPADQSRRSVFGIYPAGGLYDNSPINNLTDANIYLDNTGATGSAKVVAVTDGTGAGIMPLITNAMVKFIRAEAALTLATGDDARQNFSDAVTANLNSISTYAAANGGTTLSVTAITGFVNRLLEQYDAADNSGKLNLVMTQKYIADFGNGMEVYNDYRRTGLPVLRTLLSPLNVFPLRLYYSQTELSANTFFSANGSQLQVAQQITPVFWDK</sequence>
<dbReference type="RefSeq" id="WP_321564395.1">
    <property type="nucleotide sequence ID" value="NZ_CP139558.1"/>
</dbReference>
<feature type="chain" id="PRO_5045938086" evidence="2">
    <location>
        <begin position="24"/>
        <end position="532"/>
    </location>
</feature>